<name>A0A9N9LL98_9HELO</name>
<accession>A0A9N9LL98</accession>
<keyword evidence="1" id="KW-0732">Signal</keyword>
<keyword evidence="3" id="KW-1185">Reference proteome</keyword>
<protein>
    <submittedName>
        <fullName evidence="2">Uncharacterized protein</fullName>
    </submittedName>
</protein>
<proteinExistence type="predicted"/>
<evidence type="ECO:0000313" key="3">
    <source>
        <dbReference type="Proteomes" id="UP000701801"/>
    </source>
</evidence>
<dbReference type="AlphaFoldDB" id="A0A9N9LL98"/>
<evidence type="ECO:0000313" key="2">
    <source>
        <dbReference type="EMBL" id="CAG8977254.1"/>
    </source>
</evidence>
<gene>
    <name evidence="2" type="ORF">HYALB_00009351</name>
</gene>
<dbReference type="Proteomes" id="UP000701801">
    <property type="component" value="Unassembled WGS sequence"/>
</dbReference>
<feature type="chain" id="PRO_5040361976" evidence="1">
    <location>
        <begin position="19"/>
        <end position="107"/>
    </location>
</feature>
<dbReference type="EMBL" id="CAJVRM010000209">
    <property type="protein sequence ID" value="CAG8977254.1"/>
    <property type="molecule type" value="Genomic_DNA"/>
</dbReference>
<sequence length="107" mass="11188">MQIRNIVSVIALATAVSAQAPIYYKYAWCISATGTMFDTATINACNAFKATCADCELILPELTTSGEKTGPYCQSPTSKIDSAKFLEACKAQNAPNSSGGANKPKGA</sequence>
<evidence type="ECO:0000256" key="1">
    <source>
        <dbReference type="SAM" id="SignalP"/>
    </source>
</evidence>
<comment type="caution">
    <text evidence="2">The sequence shown here is derived from an EMBL/GenBank/DDBJ whole genome shotgun (WGS) entry which is preliminary data.</text>
</comment>
<organism evidence="2 3">
    <name type="scientific">Hymenoscyphus albidus</name>
    <dbReference type="NCBI Taxonomy" id="595503"/>
    <lineage>
        <taxon>Eukaryota</taxon>
        <taxon>Fungi</taxon>
        <taxon>Dikarya</taxon>
        <taxon>Ascomycota</taxon>
        <taxon>Pezizomycotina</taxon>
        <taxon>Leotiomycetes</taxon>
        <taxon>Helotiales</taxon>
        <taxon>Helotiaceae</taxon>
        <taxon>Hymenoscyphus</taxon>
    </lineage>
</organism>
<feature type="signal peptide" evidence="1">
    <location>
        <begin position="1"/>
        <end position="18"/>
    </location>
</feature>
<dbReference type="OrthoDB" id="10379977at2759"/>
<reference evidence="2" key="1">
    <citation type="submission" date="2021-07" db="EMBL/GenBank/DDBJ databases">
        <authorList>
            <person name="Durling M."/>
        </authorList>
    </citation>
    <scope>NUCLEOTIDE SEQUENCE</scope>
</reference>